<evidence type="ECO:0000313" key="3">
    <source>
        <dbReference type="Proteomes" id="UP001516400"/>
    </source>
</evidence>
<accession>A0ABD2NVV7</accession>
<reference evidence="2 3" key="1">
    <citation type="journal article" date="2021" name="BMC Biol.">
        <title>Horizontally acquired antibacterial genes associated with adaptive radiation of ladybird beetles.</title>
        <authorList>
            <person name="Li H.S."/>
            <person name="Tang X.F."/>
            <person name="Huang Y.H."/>
            <person name="Xu Z.Y."/>
            <person name="Chen M.L."/>
            <person name="Du X.Y."/>
            <person name="Qiu B.Y."/>
            <person name="Chen P.T."/>
            <person name="Zhang W."/>
            <person name="Slipinski A."/>
            <person name="Escalona H.E."/>
            <person name="Waterhouse R.M."/>
            <person name="Zwick A."/>
            <person name="Pang H."/>
        </authorList>
    </citation>
    <scope>NUCLEOTIDE SEQUENCE [LARGE SCALE GENOMIC DNA]</scope>
    <source>
        <strain evidence="2">SYSU2018</strain>
    </source>
</reference>
<dbReference type="EMBL" id="JABFTP020000144">
    <property type="protein sequence ID" value="KAL3282898.1"/>
    <property type="molecule type" value="Genomic_DNA"/>
</dbReference>
<gene>
    <name evidence="2" type="ORF">HHI36_006056</name>
</gene>
<feature type="region of interest" description="Disordered" evidence="1">
    <location>
        <begin position="59"/>
        <end position="80"/>
    </location>
</feature>
<sequence>MLDRQQTRSRHRNKIEDRTSQKLFCTTQKAPLRLTNQSRPAFKTLKMLCMVYSLVRSRNMDPKNTNNQQTRSFRDVDISQNSQNTMDIAYHERRSLAQDWNRTRTIQTCKSP</sequence>
<evidence type="ECO:0000256" key="1">
    <source>
        <dbReference type="SAM" id="MobiDB-lite"/>
    </source>
</evidence>
<dbReference type="Proteomes" id="UP001516400">
    <property type="component" value="Unassembled WGS sequence"/>
</dbReference>
<name>A0ABD2NVV7_9CUCU</name>
<keyword evidence="3" id="KW-1185">Reference proteome</keyword>
<feature type="compositionally biased region" description="Polar residues" evidence="1">
    <location>
        <begin position="62"/>
        <end position="71"/>
    </location>
</feature>
<comment type="caution">
    <text evidence="2">The sequence shown here is derived from an EMBL/GenBank/DDBJ whole genome shotgun (WGS) entry which is preliminary data.</text>
</comment>
<protein>
    <submittedName>
        <fullName evidence="2">Uncharacterized protein</fullName>
    </submittedName>
</protein>
<evidence type="ECO:0000313" key="2">
    <source>
        <dbReference type="EMBL" id="KAL3282898.1"/>
    </source>
</evidence>
<proteinExistence type="predicted"/>
<dbReference type="AlphaFoldDB" id="A0ABD2NVV7"/>
<organism evidence="2 3">
    <name type="scientific">Cryptolaemus montrouzieri</name>
    <dbReference type="NCBI Taxonomy" id="559131"/>
    <lineage>
        <taxon>Eukaryota</taxon>
        <taxon>Metazoa</taxon>
        <taxon>Ecdysozoa</taxon>
        <taxon>Arthropoda</taxon>
        <taxon>Hexapoda</taxon>
        <taxon>Insecta</taxon>
        <taxon>Pterygota</taxon>
        <taxon>Neoptera</taxon>
        <taxon>Endopterygota</taxon>
        <taxon>Coleoptera</taxon>
        <taxon>Polyphaga</taxon>
        <taxon>Cucujiformia</taxon>
        <taxon>Coccinelloidea</taxon>
        <taxon>Coccinellidae</taxon>
        <taxon>Scymninae</taxon>
        <taxon>Scymnini</taxon>
        <taxon>Cryptolaemus</taxon>
    </lineage>
</organism>